<evidence type="ECO:0000313" key="1">
    <source>
        <dbReference type="EMBL" id="CUQ38387.1"/>
    </source>
</evidence>
<dbReference type="RefSeq" id="WP_057328785.1">
    <property type="nucleotide sequence ID" value="NZ_CZBM01000010.1"/>
</dbReference>
<evidence type="ECO:0000313" key="6">
    <source>
        <dbReference type="Proteomes" id="UP000471216"/>
    </source>
</evidence>
<name>A0A174W1I3_PARDI</name>
<evidence type="ECO:0000313" key="4">
    <source>
        <dbReference type="Proteomes" id="UP000095332"/>
    </source>
</evidence>
<reference evidence="5 6" key="2">
    <citation type="journal article" date="2019" name="Nat. Med.">
        <title>A library of human gut bacterial isolates paired with longitudinal multiomics data enables mechanistic microbiome research.</title>
        <authorList>
            <person name="Poyet M."/>
            <person name="Groussin M."/>
            <person name="Gibbons S.M."/>
            <person name="Avila-Pacheco J."/>
            <person name="Jiang X."/>
            <person name="Kearney S.M."/>
            <person name="Perrotta A.R."/>
            <person name="Berdy B."/>
            <person name="Zhao S."/>
            <person name="Lieberman T.D."/>
            <person name="Swanson P.K."/>
            <person name="Smith M."/>
            <person name="Roesemann S."/>
            <person name="Alexander J.E."/>
            <person name="Rich S.A."/>
            <person name="Livny J."/>
            <person name="Vlamakis H."/>
            <person name="Clish C."/>
            <person name="Bullock K."/>
            <person name="Deik A."/>
            <person name="Scott J."/>
            <person name="Pierce K.A."/>
            <person name="Xavier R.J."/>
            <person name="Alm E.J."/>
        </authorList>
    </citation>
    <scope>NUCLEOTIDE SEQUENCE [LARGE SCALE GENOMIC DNA]</scope>
    <source>
        <strain evidence="3 6">BIOML-A10</strain>
        <strain evidence="2 5">BIOML-A11</strain>
    </source>
</reference>
<evidence type="ECO:0000313" key="2">
    <source>
        <dbReference type="EMBL" id="MRY84991.1"/>
    </source>
</evidence>
<dbReference type="EMBL" id="WKMX01000010">
    <property type="protein sequence ID" value="MRZ06841.1"/>
    <property type="molecule type" value="Genomic_DNA"/>
</dbReference>
<accession>A0A174W1I3</accession>
<sequence>MLDKKLQVETFSIVLIGKFNPAIFQPFWFSSRGLLGENETKNANINIIHPEIARYSIDNWLDIEVTKNRCEFKSKMQPYFSSLIDLVVSTFKLLCETPIDAFGINNIFEVSLSSEKEYYDFGKKLTPLELWKDSLTDPRLLTLEILEQKIKDYENASRRVRISPCDPSKNITYGVMINVNNHFVLTDQKSSSAVSILENKADTIREYSQTIADTMLTKLIEL</sequence>
<evidence type="ECO:0008006" key="7">
    <source>
        <dbReference type="Google" id="ProtNLM"/>
    </source>
</evidence>
<dbReference type="EMBL" id="WKMW01000011">
    <property type="protein sequence ID" value="MRY84991.1"/>
    <property type="molecule type" value="Genomic_DNA"/>
</dbReference>
<evidence type="ECO:0000313" key="5">
    <source>
        <dbReference type="Proteomes" id="UP000450599"/>
    </source>
</evidence>
<reference evidence="1 4" key="1">
    <citation type="submission" date="2015-09" db="EMBL/GenBank/DDBJ databases">
        <authorList>
            <consortium name="Pathogen Informatics"/>
        </authorList>
    </citation>
    <scope>NUCLEOTIDE SEQUENCE [LARGE SCALE GENOMIC DNA]</scope>
    <source>
        <strain evidence="1 4">2789STDY5834948</strain>
    </source>
</reference>
<protein>
    <recommendedName>
        <fullName evidence="7">TIGR04255 family protein</fullName>
    </recommendedName>
</protein>
<dbReference type="Proteomes" id="UP000450599">
    <property type="component" value="Unassembled WGS sequence"/>
</dbReference>
<organism evidence="1 4">
    <name type="scientific">Parabacteroides distasonis</name>
    <dbReference type="NCBI Taxonomy" id="823"/>
    <lineage>
        <taxon>Bacteria</taxon>
        <taxon>Pseudomonadati</taxon>
        <taxon>Bacteroidota</taxon>
        <taxon>Bacteroidia</taxon>
        <taxon>Bacteroidales</taxon>
        <taxon>Tannerellaceae</taxon>
        <taxon>Parabacteroides</taxon>
    </lineage>
</organism>
<dbReference type="AlphaFoldDB" id="A0A174W1I3"/>
<dbReference type="Proteomes" id="UP000095332">
    <property type="component" value="Unassembled WGS sequence"/>
</dbReference>
<dbReference type="Proteomes" id="UP000471216">
    <property type="component" value="Unassembled WGS sequence"/>
</dbReference>
<proteinExistence type="predicted"/>
<evidence type="ECO:0000313" key="3">
    <source>
        <dbReference type="EMBL" id="MRZ06841.1"/>
    </source>
</evidence>
<gene>
    <name evidence="1" type="ORF">ERS852560_02539</name>
    <name evidence="3" type="ORF">GKD54_11510</name>
    <name evidence="2" type="ORF">GKD58_12125</name>
</gene>
<dbReference type="EMBL" id="CZBM01000010">
    <property type="protein sequence ID" value="CUQ38387.1"/>
    <property type="molecule type" value="Genomic_DNA"/>
</dbReference>